<comment type="caution">
    <text evidence="1">The sequence shown here is derived from an EMBL/GenBank/DDBJ whole genome shotgun (WGS) entry which is preliminary data.</text>
</comment>
<dbReference type="SUPFAM" id="SSF57501">
    <property type="entry name" value="Cystine-knot cytokines"/>
    <property type="match status" value="1"/>
</dbReference>
<evidence type="ECO:0000313" key="1">
    <source>
        <dbReference type="EMBL" id="GFS20200.1"/>
    </source>
</evidence>
<dbReference type="InterPro" id="IPR029034">
    <property type="entry name" value="Cystine-knot_cytokine"/>
</dbReference>
<dbReference type="Proteomes" id="UP000762676">
    <property type="component" value="Unassembled WGS sequence"/>
</dbReference>
<evidence type="ECO:0000313" key="2">
    <source>
        <dbReference type="Proteomes" id="UP000762676"/>
    </source>
</evidence>
<keyword evidence="2" id="KW-1185">Reference proteome</keyword>
<protein>
    <submittedName>
        <fullName evidence="1">Uncharacterized protein</fullName>
    </submittedName>
</protein>
<dbReference type="EMBL" id="BMAT01013781">
    <property type="protein sequence ID" value="GFS20200.1"/>
    <property type="molecule type" value="Genomic_DNA"/>
</dbReference>
<reference evidence="1 2" key="1">
    <citation type="journal article" date="2021" name="Elife">
        <title>Chloroplast acquisition without the gene transfer in kleptoplastic sea slugs, Plakobranchus ocellatus.</title>
        <authorList>
            <person name="Maeda T."/>
            <person name="Takahashi S."/>
            <person name="Yoshida T."/>
            <person name="Shimamura S."/>
            <person name="Takaki Y."/>
            <person name="Nagai Y."/>
            <person name="Toyoda A."/>
            <person name="Suzuki Y."/>
            <person name="Arimoto A."/>
            <person name="Ishii H."/>
            <person name="Satoh N."/>
            <person name="Nishiyama T."/>
            <person name="Hasebe M."/>
            <person name="Maruyama T."/>
            <person name="Minagawa J."/>
            <person name="Obokata J."/>
            <person name="Shigenobu S."/>
        </authorList>
    </citation>
    <scope>NUCLEOTIDE SEQUENCE [LARGE SCALE GENOMIC DNA]</scope>
</reference>
<proteinExistence type="predicted"/>
<organism evidence="1 2">
    <name type="scientific">Elysia marginata</name>
    <dbReference type="NCBI Taxonomy" id="1093978"/>
    <lineage>
        <taxon>Eukaryota</taxon>
        <taxon>Metazoa</taxon>
        <taxon>Spiralia</taxon>
        <taxon>Lophotrochozoa</taxon>
        <taxon>Mollusca</taxon>
        <taxon>Gastropoda</taxon>
        <taxon>Heterobranchia</taxon>
        <taxon>Euthyneura</taxon>
        <taxon>Panpulmonata</taxon>
        <taxon>Sacoglossa</taxon>
        <taxon>Placobranchoidea</taxon>
        <taxon>Plakobranchidae</taxon>
        <taxon>Elysia</taxon>
    </lineage>
</organism>
<accession>A0AAV4JD56</accession>
<dbReference type="AlphaFoldDB" id="A0AAV4JD56"/>
<gene>
    <name evidence="1" type="ORF">ElyMa_006893300</name>
</gene>
<sequence>MWNCEDVFYRPVALLAGGYSFQRQQAVWINRQNFLSNNKDVDKTIRQFMSDNAIHGVGNVEFNSGRLVKGCCSHLSFFSAVDYLTNINGVKKFLVHFEREHKYQYVPFSICIGKQQYGQHGHCFQGTTVMNLLSYESGKGPPVSFDQFEIPTYCGCVQY</sequence>
<name>A0AAV4JD56_9GAST</name>